<protein>
    <recommendedName>
        <fullName evidence="3">XRE family transcriptional regulator</fullName>
    </recommendedName>
</protein>
<reference evidence="1" key="1">
    <citation type="journal article" date="2010" name="Int. J. Syst. Evol. Microbiol.">
        <title>Porticoccus litoralis gen. nov., sp. nov., a gammaproteobacterium isolated from the Yellow Sea.</title>
        <authorList>
            <person name="Oh H.M."/>
            <person name="Kim H."/>
            <person name="Kim K.M."/>
            <person name="Min G.S."/>
            <person name="Cho J.C."/>
        </authorList>
    </citation>
    <scope>NUCLEOTIDE SEQUENCE</scope>
    <source>
        <strain evidence="1">DSM 25064</strain>
    </source>
</reference>
<organism evidence="1 2">
    <name type="scientific">Porticoccus litoralis</name>
    <dbReference type="NCBI Taxonomy" id="434086"/>
    <lineage>
        <taxon>Bacteria</taxon>
        <taxon>Pseudomonadati</taxon>
        <taxon>Pseudomonadota</taxon>
        <taxon>Gammaproteobacteria</taxon>
        <taxon>Cellvibrionales</taxon>
        <taxon>Porticoccaceae</taxon>
        <taxon>Porticoccus</taxon>
    </lineage>
</organism>
<dbReference type="Proteomes" id="UP001178354">
    <property type="component" value="Unassembled WGS sequence"/>
</dbReference>
<reference evidence="1" key="2">
    <citation type="submission" date="2023-08" db="EMBL/GenBank/DDBJ databases">
        <authorList>
            <person name="Luo J."/>
        </authorList>
    </citation>
    <scope>NUCLEOTIDE SEQUENCE</scope>
    <source>
        <strain evidence="1">DSM 25064</strain>
    </source>
</reference>
<sequence>MIARCPIIRTVLMFLRMELKDFLKLATKRERADVAEACGDSVSYLYQIAGQHRYASPLMATQIEHYTRTVADLSDGRLEPVPRASMVRHPEIFYGVVPESGAQDAGGNDDA</sequence>
<evidence type="ECO:0000313" key="1">
    <source>
        <dbReference type="EMBL" id="MDP1520461.1"/>
    </source>
</evidence>
<dbReference type="EMBL" id="JAUUUU010000002">
    <property type="protein sequence ID" value="MDP1520461.1"/>
    <property type="molecule type" value="Genomic_DNA"/>
</dbReference>
<proteinExistence type="predicted"/>
<evidence type="ECO:0000313" key="2">
    <source>
        <dbReference type="Proteomes" id="UP001178354"/>
    </source>
</evidence>
<dbReference type="RefSeq" id="WP_305170025.1">
    <property type="nucleotide sequence ID" value="NZ_JAUUUU010000002.1"/>
</dbReference>
<gene>
    <name evidence="1" type="ORF">Q8A57_05695</name>
</gene>
<keyword evidence="2" id="KW-1185">Reference proteome</keyword>
<name>A0AAW8B1C1_9GAMM</name>
<accession>A0AAW8B1C1</accession>
<comment type="caution">
    <text evidence="1">The sequence shown here is derived from an EMBL/GenBank/DDBJ whole genome shotgun (WGS) entry which is preliminary data.</text>
</comment>
<dbReference type="AlphaFoldDB" id="A0AAW8B1C1"/>
<evidence type="ECO:0008006" key="3">
    <source>
        <dbReference type="Google" id="ProtNLM"/>
    </source>
</evidence>